<feature type="region of interest" description="Disordered" evidence="1">
    <location>
        <begin position="174"/>
        <end position="200"/>
    </location>
</feature>
<keyword evidence="3" id="KW-1185">Reference proteome</keyword>
<organism evidence="2 3">
    <name type="scientific">Periplaneta americana</name>
    <name type="common">American cockroach</name>
    <name type="synonym">Blatta americana</name>
    <dbReference type="NCBI Taxonomy" id="6978"/>
    <lineage>
        <taxon>Eukaryota</taxon>
        <taxon>Metazoa</taxon>
        <taxon>Ecdysozoa</taxon>
        <taxon>Arthropoda</taxon>
        <taxon>Hexapoda</taxon>
        <taxon>Insecta</taxon>
        <taxon>Pterygota</taxon>
        <taxon>Neoptera</taxon>
        <taxon>Polyneoptera</taxon>
        <taxon>Dictyoptera</taxon>
        <taxon>Blattodea</taxon>
        <taxon>Blattoidea</taxon>
        <taxon>Blattidae</taxon>
        <taxon>Blattinae</taxon>
        <taxon>Periplaneta</taxon>
    </lineage>
</organism>
<evidence type="ECO:0000313" key="2">
    <source>
        <dbReference type="EMBL" id="KAJ4447022.1"/>
    </source>
</evidence>
<dbReference type="InterPro" id="IPR036770">
    <property type="entry name" value="Ankyrin_rpt-contain_sf"/>
</dbReference>
<dbReference type="Gene3D" id="1.25.40.20">
    <property type="entry name" value="Ankyrin repeat-containing domain"/>
    <property type="match status" value="1"/>
</dbReference>
<protein>
    <submittedName>
        <fullName evidence="2">Uncharacterized protein</fullName>
    </submittedName>
</protein>
<name>A0ABQ8TLY9_PERAM</name>
<comment type="caution">
    <text evidence="2">The sequence shown here is derived from an EMBL/GenBank/DDBJ whole genome shotgun (WGS) entry which is preliminary data.</text>
</comment>
<sequence length="200" mass="23166">MKIVKTKFRSRLTDKYLRDQLRLADNYNALHIAAMHSREDIVKILLAKKGVDPFAAGGPRMQTAVHLVASRQTGTATSILRLLLNTAGKEIRLKPDSAFHKRTAMLELTYGRLNLSTLCKFDSITDRKRNEEILEQLEVESVEEKITRYKFNWLDHVRRMENSRIPKIMMQYKPRGHRRPGRSLRRLLDGAETGLQRPNS</sequence>
<dbReference type="EMBL" id="JAJSOF020000005">
    <property type="protein sequence ID" value="KAJ4447022.1"/>
    <property type="molecule type" value="Genomic_DNA"/>
</dbReference>
<dbReference type="InterPro" id="IPR002110">
    <property type="entry name" value="Ankyrin_rpt"/>
</dbReference>
<feature type="compositionally biased region" description="Basic residues" evidence="1">
    <location>
        <begin position="174"/>
        <end position="185"/>
    </location>
</feature>
<dbReference type="SUPFAM" id="SSF48403">
    <property type="entry name" value="Ankyrin repeat"/>
    <property type="match status" value="1"/>
</dbReference>
<proteinExistence type="predicted"/>
<gene>
    <name evidence="2" type="ORF">ANN_09010</name>
</gene>
<dbReference type="SMART" id="SM00248">
    <property type="entry name" value="ANK"/>
    <property type="match status" value="2"/>
</dbReference>
<accession>A0ABQ8TLY9</accession>
<reference evidence="2 3" key="1">
    <citation type="journal article" date="2022" name="Allergy">
        <title>Genome assembly and annotation of Periplaneta americana reveal a comprehensive cockroach allergen profile.</title>
        <authorList>
            <person name="Wang L."/>
            <person name="Xiong Q."/>
            <person name="Saelim N."/>
            <person name="Wang L."/>
            <person name="Nong W."/>
            <person name="Wan A.T."/>
            <person name="Shi M."/>
            <person name="Liu X."/>
            <person name="Cao Q."/>
            <person name="Hui J.H.L."/>
            <person name="Sookrung N."/>
            <person name="Leung T.F."/>
            <person name="Tungtrongchitr A."/>
            <person name="Tsui S.K.W."/>
        </authorList>
    </citation>
    <scope>NUCLEOTIDE SEQUENCE [LARGE SCALE GENOMIC DNA]</scope>
    <source>
        <strain evidence="2">PWHHKU_190912</strain>
    </source>
</reference>
<evidence type="ECO:0000313" key="3">
    <source>
        <dbReference type="Proteomes" id="UP001148838"/>
    </source>
</evidence>
<dbReference type="Proteomes" id="UP001148838">
    <property type="component" value="Unassembled WGS sequence"/>
</dbReference>
<evidence type="ECO:0000256" key="1">
    <source>
        <dbReference type="SAM" id="MobiDB-lite"/>
    </source>
</evidence>
<dbReference type="Pfam" id="PF00023">
    <property type="entry name" value="Ank"/>
    <property type="match status" value="1"/>
</dbReference>